<keyword evidence="1" id="KW-1133">Transmembrane helix</keyword>
<keyword evidence="3" id="KW-1185">Reference proteome</keyword>
<feature type="transmembrane region" description="Helical" evidence="1">
    <location>
        <begin position="12"/>
        <end position="34"/>
    </location>
</feature>
<reference evidence="2 3" key="1">
    <citation type="submission" date="2019-04" db="EMBL/GenBank/DDBJ databases">
        <title>Sphingobacterium olei sp. nov., isolated from oil-contaminated soil.</title>
        <authorList>
            <person name="Liu B."/>
        </authorList>
    </citation>
    <scope>NUCLEOTIDE SEQUENCE [LARGE SCALE GENOMIC DNA]</scope>
    <source>
        <strain evidence="2 3">Y3L14</strain>
    </source>
</reference>
<sequence>MNKIKIFLRKTLRFLSYNYASFAFAMAYGGIITIYTLDVINFTALAGALASIATLYFGSLKIKIENDILFKELFKSFNDRYDTRFNDLINCLKADESISLTMEQRNLIIDYFNLCAEEYLWKTKKRIPTDVWRAWRAGIEENLKVTQIKDLYESEVATPLGRMSYYGLYEELKRN</sequence>
<keyword evidence="1" id="KW-0472">Membrane</keyword>
<dbReference type="Proteomes" id="UP000309872">
    <property type="component" value="Unassembled WGS sequence"/>
</dbReference>
<dbReference type="AlphaFoldDB" id="A0A4U0H4P8"/>
<comment type="caution">
    <text evidence="2">The sequence shown here is derived from an EMBL/GenBank/DDBJ whole genome shotgun (WGS) entry which is preliminary data.</text>
</comment>
<dbReference type="EMBL" id="SUKA01000002">
    <property type="protein sequence ID" value="TJY66697.1"/>
    <property type="molecule type" value="Genomic_DNA"/>
</dbReference>
<organism evidence="2 3">
    <name type="scientific">Sphingobacterium alkalisoli</name>
    <dbReference type="NCBI Taxonomy" id="1874115"/>
    <lineage>
        <taxon>Bacteria</taxon>
        <taxon>Pseudomonadati</taxon>
        <taxon>Bacteroidota</taxon>
        <taxon>Sphingobacteriia</taxon>
        <taxon>Sphingobacteriales</taxon>
        <taxon>Sphingobacteriaceae</taxon>
        <taxon>Sphingobacterium</taxon>
    </lineage>
</organism>
<dbReference type="OrthoDB" id="800044at2"/>
<name>A0A4U0H4P8_9SPHI</name>
<gene>
    <name evidence="2" type="ORF">FAZ19_07195</name>
</gene>
<dbReference type="RefSeq" id="WP_136820046.1">
    <property type="nucleotide sequence ID" value="NZ_BMJX01000002.1"/>
</dbReference>
<accession>A0A4U0H4P8</accession>
<keyword evidence="1" id="KW-0812">Transmembrane</keyword>
<protein>
    <submittedName>
        <fullName evidence="2">Uncharacterized protein</fullName>
    </submittedName>
</protein>
<evidence type="ECO:0000313" key="2">
    <source>
        <dbReference type="EMBL" id="TJY66697.1"/>
    </source>
</evidence>
<evidence type="ECO:0000313" key="3">
    <source>
        <dbReference type="Proteomes" id="UP000309872"/>
    </source>
</evidence>
<feature type="transmembrane region" description="Helical" evidence="1">
    <location>
        <begin position="40"/>
        <end position="58"/>
    </location>
</feature>
<proteinExistence type="predicted"/>
<evidence type="ECO:0000256" key="1">
    <source>
        <dbReference type="SAM" id="Phobius"/>
    </source>
</evidence>